<dbReference type="PANTHER" id="PTHR19848">
    <property type="entry name" value="WD40 REPEAT PROTEIN"/>
    <property type="match status" value="1"/>
</dbReference>
<evidence type="ECO:0000256" key="1">
    <source>
        <dbReference type="ARBA" id="ARBA00022574"/>
    </source>
</evidence>
<comment type="caution">
    <text evidence="5">The sequence shown here is derived from an EMBL/GenBank/DDBJ whole genome shotgun (WGS) entry which is preliminary data.</text>
</comment>
<keyword evidence="4" id="KW-1133">Transmembrane helix</keyword>
<feature type="transmembrane region" description="Helical" evidence="4">
    <location>
        <begin position="50"/>
        <end position="72"/>
    </location>
</feature>
<dbReference type="Gene3D" id="2.130.10.10">
    <property type="entry name" value="YVTN repeat-like/Quinoprotein amine dehydrogenase"/>
    <property type="match status" value="2"/>
</dbReference>
<evidence type="ECO:0000313" key="6">
    <source>
        <dbReference type="Proteomes" id="UP000326912"/>
    </source>
</evidence>
<sequence>MENVLCYSNEQVNEKKMRDQTANSFHPTAERQGVMTAENKLSRVNRGSVYALRFALLVTLLVFVIVAGNLLIQSINAFQSGGKVGKTLFTLDGQSSNQVTALAWSPVGDRVASVGSNAQIWDAMTGQHTIKLNNNGSAITAVAWSADAKQLVTGGPEITVWDAQSGKQLLTYITQGQKAYAQGSLSVKAIEWSPDKTKIATAYTYLNEGKNASTHVFQRVDVWNAATGKTITSYDGHKSTILSLAWSSDSKRLASASTDGLAVWNAANGQNVVKYATTGKVTSVSWSPDDRDLVSASNALEIWDVKNAKKPVGILDAHANATTPTYVKWSPDGTFIASADSSVAYLECQQRQ</sequence>
<dbReference type="PROSITE" id="PS50082">
    <property type="entry name" value="WD_REPEATS_2"/>
    <property type="match status" value="1"/>
</dbReference>
<dbReference type="InterPro" id="IPR015943">
    <property type="entry name" value="WD40/YVTN_repeat-like_dom_sf"/>
</dbReference>
<dbReference type="Pfam" id="PF00400">
    <property type="entry name" value="WD40"/>
    <property type="match status" value="4"/>
</dbReference>
<evidence type="ECO:0000256" key="3">
    <source>
        <dbReference type="PROSITE-ProRule" id="PRU00221"/>
    </source>
</evidence>
<keyword evidence="4" id="KW-0472">Membrane</keyword>
<name>A0A5J4KSV0_9CHLR</name>
<evidence type="ECO:0008006" key="7">
    <source>
        <dbReference type="Google" id="ProtNLM"/>
    </source>
</evidence>
<dbReference type="InterPro" id="IPR001680">
    <property type="entry name" value="WD40_rpt"/>
</dbReference>
<dbReference type="AlphaFoldDB" id="A0A5J4KSV0"/>
<proteinExistence type="predicted"/>
<dbReference type="SMART" id="SM00320">
    <property type="entry name" value="WD40"/>
    <property type="match status" value="5"/>
</dbReference>
<keyword evidence="1 3" id="KW-0853">WD repeat</keyword>
<keyword evidence="2" id="KW-0677">Repeat</keyword>
<evidence type="ECO:0000256" key="4">
    <source>
        <dbReference type="SAM" id="Phobius"/>
    </source>
</evidence>
<keyword evidence="4" id="KW-0812">Transmembrane</keyword>
<gene>
    <name evidence="5" type="ORF">KDW_51270</name>
</gene>
<reference evidence="5 6" key="1">
    <citation type="submission" date="2019-10" db="EMBL/GenBank/DDBJ databases">
        <title>Dictyobacter vulcani sp. nov., within the class Ktedonobacteria, isolated from soil of volcanic Mt. Zao.</title>
        <authorList>
            <person name="Zheng Y."/>
            <person name="Wang C.M."/>
            <person name="Sakai Y."/>
            <person name="Abe K."/>
            <person name="Yokota A."/>
            <person name="Yabe S."/>
        </authorList>
    </citation>
    <scope>NUCLEOTIDE SEQUENCE [LARGE SCALE GENOMIC DNA]</scope>
    <source>
        <strain evidence="5 6">W12</strain>
    </source>
</reference>
<evidence type="ECO:0000313" key="5">
    <source>
        <dbReference type="EMBL" id="GER90965.1"/>
    </source>
</evidence>
<dbReference type="InterPro" id="IPR011047">
    <property type="entry name" value="Quinoprotein_ADH-like_sf"/>
</dbReference>
<evidence type="ECO:0000256" key="2">
    <source>
        <dbReference type="ARBA" id="ARBA00022737"/>
    </source>
</evidence>
<dbReference type="EMBL" id="BKZW01000003">
    <property type="protein sequence ID" value="GER90965.1"/>
    <property type="molecule type" value="Genomic_DNA"/>
</dbReference>
<dbReference type="SUPFAM" id="SSF50998">
    <property type="entry name" value="Quinoprotein alcohol dehydrogenase-like"/>
    <property type="match status" value="1"/>
</dbReference>
<protein>
    <recommendedName>
        <fullName evidence="7">Anaphase-promoting complex subunit 4 WD40 domain-containing protein</fullName>
    </recommendedName>
</protein>
<organism evidence="5 6">
    <name type="scientific">Dictyobacter vulcani</name>
    <dbReference type="NCBI Taxonomy" id="2607529"/>
    <lineage>
        <taxon>Bacteria</taxon>
        <taxon>Bacillati</taxon>
        <taxon>Chloroflexota</taxon>
        <taxon>Ktedonobacteria</taxon>
        <taxon>Ktedonobacterales</taxon>
        <taxon>Dictyobacteraceae</taxon>
        <taxon>Dictyobacter</taxon>
    </lineage>
</organism>
<dbReference type="Proteomes" id="UP000326912">
    <property type="component" value="Unassembled WGS sequence"/>
</dbReference>
<keyword evidence="6" id="KW-1185">Reference proteome</keyword>
<accession>A0A5J4KSV0</accession>
<feature type="repeat" description="WD" evidence="3">
    <location>
        <begin position="234"/>
        <end position="260"/>
    </location>
</feature>
<dbReference type="PANTHER" id="PTHR19848:SF8">
    <property type="entry name" value="F-BOX AND WD REPEAT DOMAIN CONTAINING 7"/>
    <property type="match status" value="1"/>
</dbReference>